<protein>
    <submittedName>
        <fullName evidence="3">IS1634 family transposase</fullName>
    </submittedName>
</protein>
<dbReference type="AlphaFoldDB" id="A0A660SM97"/>
<accession>A0A660SM97</accession>
<dbReference type="GO" id="GO:0004803">
    <property type="term" value="F:transposase activity"/>
    <property type="evidence" value="ECO:0007669"/>
    <property type="project" value="InterPro"/>
</dbReference>
<dbReference type="Proteomes" id="UP000271125">
    <property type="component" value="Unassembled WGS sequence"/>
</dbReference>
<dbReference type="GO" id="GO:0003677">
    <property type="term" value="F:DNA binding"/>
    <property type="evidence" value="ECO:0007669"/>
    <property type="project" value="InterPro"/>
</dbReference>
<evidence type="ECO:0000313" key="3">
    <source>
        <dbReference type="EMBL" id="RKX71236.1"/>
    </source>
</evidence>
<evidence type="ECO:0000259" key="2">
    <source>
        <dbReference type="Pfam" id="PF01609"/>
    </source>
</evidence>
<dbReference type="PANTHER" id="PTHR34614">
    <property type="match status" value="1"/>
</dbReference>
<reference evidence="3 4" key="1">
    <citation type="submission" date="2018-06" db="EMBL/GenBank/DDBJ databases">
        <title>Extensive metabolic versatility and redundancy in microbially diverse, dynamic hydrothermal sediments.</title>
        <authorList>
            <person name="Dombrowski N."/>
            <person name="Teske A."/>
            <person name="Baker B.J."/>
        </authorList>
    </citation>
    <scope>NUCLEOTIDE SEQUENCE [LARGE SCALE GENOMIC DNA]</scope>
    <source>
        <strain evidence="3">B10_G13</strain>
    </source>
</reference>
<dbReference type="PANTHER" id="PTHR34614:SF2">
    <property type="entry name" value="TRANSPOSASE IS4-LIKE DOMAIN-CONTAINING PROTEIN"/>
    <property type="match status" value="1"/>
</dbReference>
<dbReference type="NCBIfam" id="NF033559">
    <property type="entry name" value="transpos_IS1634"/>
    <property type="match status" value="1"/>
</dbReference>
<dbReference type="InterPro" id="IPR047654">
    <property type="entry name" value="IS1634_transpos"/>
</dbReference>
<feature type="coiled-coil region" evidence="1">
    <location>
        <begin position="302"/>
        <end position="330"/>
    </location>
</feature>
<proteinExistence type="predicted"/>
<dbReference type="SUPFAM" id="SSF53098">
    <property type="entry name" value="Ribonuclease H-like"/>
    <property type="match status" value="1"/>
</dbReference>
<dbReference type="EMBL" id="QNBD01000098">
    <property type="protein sequence ID" value="RKX71236.1"/>
    <property type="molecule type" value="Genomic_DNA"/>
</dbReference>
<sequence>MFIKITPRKKKNKTYYFAALVESFWNKEKGYPDHKVIKNFGMVTKEESERLKLSYSRKIKTFQLIEAVSGKNIIKAGKGYDIGDCYLLSNIWEEWQISKTIDKLASKRFDTNVSEIIKLLVLNRLLFPTSENFISKWYQDLSGIKWVIPLSTKELHYRRLYRYTKELNRIFPEIMKNLFKQLKKKIHSNQNPDHIYYDITSTYFEGKHIAVIAQYGYSRDKRRDKKQVVLAMVVDRYGFPIYAEVLPGNTLDKTTVKDISRKLKTMFKLTNCIIVGDRGMISNDNFKEIIGNNMNYLMALDRSHIKLELKDKTEELLKLKDNEIKIIEKEEKTFLIEFNESRKKEETKTRNRLLKKMGDRLIFLKERFKKGYKNYSKIENIEYWLGKLNEKYPCKRFYKLEYDESKNKLDFKILTDKISDEERYDGFFVLQSSDRNAINSKSIEVYRNLSKVENGFKSLKSDLDVRPIYHQKEEMIKGHIYTCILSYLIENYISYILKTKARINTNVRTILKELSQITLIEKKKDKETIGFEITECSENNKKVLNCFGLNIKKLEADVGKTFHSV</sequence>
<dbReference type="InterPro" id="IPR012337">
    <property type="entry name" value="RNaseH-like_sf"/>
</dbReference>
<organism evidence="3 4">
    <name type="scientific">candidate division TA06 bacterium</name>
    <dbReference type="NCBI Taxonomy" id="2250710"/>
    <lineage>
        <taxon>Bacteria</taxon>
        <taxon>Bacteria division TA06</taxon>
    </lineage>
</organism>
<dbReference type="InterPro" id="IPR002559">
    <property type="entry name" value="Transposase_11"/>
</dbReference>
<gene>
    <name evidence="3" type="ORF">DRP43_02630</name>
</gene>
<feature type="domain" description="Transposase IS4-like" evidence="2">
    <location>
        <begin position="213"/>
        <end position="489"/>
    </location>
</feature>
<comment type="caution">
    <text evidence="3">The sequence shown here is derived from an EMBL/GenBank/DDBJ whole genome shotgun (WGS) entry which is preliminary data.</text>
</comment>
<keyword evidence="1" id="KW-0175">Coiled coil</keyword>
<dbReference type="Pfam" id="PF01609">
    <property type="entry name" value="DDE_Tnp_1"/>
    <property type="match status" value="1"/>
</dbReference>
<dbReference type="GO" id="GO:0006313">
    <property type="term" value="P:DNA transposition"/>
    <property type="evidence" value="ECO:0007669"/>
    <property type="project" value="InterPro"/>
</dbReference>
<name>A0A660SM97_UNCT6</name>
<evidence type="ECO:0000256" key="1">
    <source>
        <dbReference type="SAM" id="Coils"/>
    </source>
</evidence>
<evidence type="ECO:0000313" key="4">
    <source>
        <dbReference type="Proteomes" id="UP000271125"/>
    </source>
</evidence>